<evidence type="ECO:0000313" key="1">
    <source>
        <dbReference type="EMBL" id="QNH53881.1"/>
    </source>
</evidence>
<gene>
    <name evidence="1" type="ORF">H1B31_08390</name>
</gene>
<dbReference type="Pfam" id="PF18928">
    <property type="entry name" value="DUF5677"/>
    <property type="match status" value="1"/>
</dbReference>
<protein>
    <submittedName>
        <fullName evidence="1">Uncharacterized protein</fullName>
    </submittedName>
</protein>
<dbReference type="InterPro" id="IPR043733">
    <property type="entry name" value="DUF5677"/>
</dbReference>
<dbReference type="AlphaFoldDB" id="A0A7G7VID8"/>
<sequence length="479" mass="56630">MDRIELSKHIKKGDTLYTPYTDPEGLGSALSLSSWSQNWLPEFLWIGLIIHKYGRKIGLERIYHIIDELNSWSICVPQFSKILDLEREKRERFWSIVLKYVDRDVLASFTIVVTPDIDDVFYNFFFDYSINIDESISELFTIIKECSKFHDELTTDICFALDWFYVKSGRLHISSGVDLLPQALTAYYKYDHSDEIMRTYRPVIRSTFQGLCSIDSSKEFSKLIWGRLGEVSECNPLIILWDGSEKMKFFDKITKVIDYIAATNDDKKMDEKYAVIMGLTCYIYKIYREISEKKLENNISGRILFRTMVESYINLKYIMLQEKEIPDVYNRFKAYGLGKYKLVMAKMREGKYSVSDDAQFHQRIMELLVNEDMDEAFVNTSFGYFDKTQINKKFTLCDELMLYEIYYEYGTNFTHGFWGAIRETSMLICDNPAHNYHTVPDYYAEQKLRSVQDDCDMIMRKLFELISGYIELPDFYYVE</sequence>
<dbReference type="EMBL" id="CP060204">
    <property type="protein sequence ID" value="QNH53881.1"/>
    <property type="molecule type" value="Genomic_DNA"/>
</dbReference>
<dbReference type="Proteomes" id="UP000515480">
    <property type="component" value="Chromosome"/>
</dbReference>
<organism evidence="1 2">
    <name type="scientific">Selenomonas timonae</name>
    <dbReference type="NCBI Taxonomy" id="2754044"/>
    <lineage>
        <taxon>Bacteria</taxon>
        <taxon>Bacillati</taxon>
        <taxon>Bacillota</taxon>
        <taxon>Negativicutes</taxon>
        <taxon>Selenomonadales</taxon>
        <taxon>Selenomonadaceae</taxon>
        <taxon>Selenomonas</taxon>
    </lineage>
</organism>
<dbReference type="RefSeq" id="WP_185979982.1">
    <property type="nucleotide sequence ID" value="NZ_CP060204.1"/>
</dbReference>
<proteinExistence type="predicted"/>
<evidence type="ECO:0000313" key="2">
    <source>
        <dbReference type="Proteomes" id="UP000515480"/>
    </source>
</evidence>
<dbReference type="KEGG" id="stim:H1B31_08390"/>
<accession>A0A7G7VID8</accession>
<keyword evidence="2" id="KW-1185">Reference proteome</keyword>
<name>A0A7G7VID8_9FIRM</name>
<reference evidence="1 2" key="1">
    <citation type="submission" date="2020-07" db="EMBL/GenBank/DDBJ databases">
        <title>Complete genome and description of Selenomonas timonensis sp. nov., a new bacterium isolated from a gingivitis subject.</title>
        <authorList>
            <person name="Antezack A."/>
        </authorList>
    </citation>
    <scope>NUCLEOTIDE SEQUENCE [LARGE SCALE GENOMIC DNA]</scope>
    <source>
        <strain evidence="1 2">Marseille-Q3039</strain>
    </source>
</reference>